<dbReference type="Pfam" id="PF00150">
    <property type="entry name" value="Cellulase"/>
    <property type="match status" value="1"/>
</dbReference>
<feature type="domain" description="Glycoside hydrolase family 5 C-terminal" evidence="6">
    <location>
        <begin position="565"/>
        <end position="644"/>
    </location>
</feature>
<sequence>MSKPSIDVRGSRFVDAHGRHAILRGVNLGGDCKVPWPDGGTDRPSDFSDHRVVSFVGRPFPLEEADAHLARIARWGFNTLRLLTTWEAVEHAGPGQYDEDYLDYFAAVVERAQSHGLFVFVDFHQDVWSRMSGGDGAPGWVFEALGLDFTKFDAADAAHVMQHRYDYAREERRQEDRYPMMSWASNYRLAANGIAWSAFFAGEILTPDWIVEGRNVQRFLQDHYLGAMAAVARRVAHLDNVIGFDTFNEPGLGWVGLPMSQPRLKATPEDPLPVWPGPAWTPLDGLRAARGRTVEVATLGWSDERGMLRVLGHETANTAGVSIWRDDGPDPFEQAGAWRFDPGGDLVLDEDFFRGRDGQPIDHENQCMGPFFARVAETVRAVRPDWLLFAELCPYLIGTGRMFPDAMPERSVNASHWYDIDILRKKRFDPDLPPDPLKAKYFNQMAYIAWLGSKFGDDGAPTLIGEFGIPYDLNHGEAFEAWARGERGEGVWTAHAQSLSLMYDALDALKLSSTQWNYTASNRNDLRIGDGWNQEDLSIFSPDQVDGPAPNDPDAGARALLGFCRPYAPLTQGVVTTMRYADERFELELEADPTIVAPTEIYVPEARFPNGAIVRLSQAAARWTHDRAAQKVLVWAAEAGPLSVVIEPA</sequence>
<evidence type="ECO:0000313" key="8">
    <source>
        <dbReference type="Proteomes" id="UP001057520"/>
    </source>
</evidence>
<evidence type="ECO:0000256" key="3">
    <source>
        <dbReference type="ARBA" id="ARBA00023295"/>
    </source>
</evidence>
<organism evidence="7 8">
    <name type="scientific">Caulobacter segnis</name>
    <dbReference type="NCBI Taxonomy" id="88688"/>
    <lineage>
        <taxon>Bacteria</taxon>
        <taxon>Pseudomonadati</taxon>
        <taxon>Pseudomonadota</taxon>
        <taxon>Alphaproteobacteria</taxon>
        <taxon>Caulobacterales</taxon>
        <taxon>Caulobacteraceae</taxon>
        <taxon>Caulobacter</taxon>
    </lineage>
</organism>
<evidence type="ECO:0000256" key="4">
    <source>
        <dbReference type="RuleBase" id="RU361153"/>
    </source>
</evidence>
<evidence type="ECO:0000256" key="2">
    <source>
        <dbReference type="ARBA" id="ARBA00022801"/>
    </source>
</evidence>
<proteinExistence type="inferred from homology"/>
<dbReference type="SUPFAM" id="SSF51445">
    <property type="entry name" value="(Trans)glycosidases"/>
    <property type="match status" value="1"/>
</dbReference>
<keyword evidence="8" id="KW-1185">Reference proteome</keyword>
<dbReference type="Proteomes" id="UP001057520">
    <property type="component" value="Chromosome"/>
</dbReference>
<dbReference type="Gene3D" id="3.20.20.80">
    <property type="entry name" value="Glycosidases"/>
    <property type="match status" value="1"/>
</dbReference>
<evidence type="ECO:0000313" key="7">
    <source>
        <dbReference type="EMBL" id="USQ94752.1"/>
    </source>
</evidence>
<name>A0ABY4ZRV5_9CAUL</name>
<dbReference type="Pfam" id="PF18564">
    <property type="entry name" value="Glyco_hydro_5_C"/>
    <property type="match status" value="1"/>
</dbReference>
<evidence type="ECO:0000259" key="6">
    <source>
        <dbReference type="Pfam" id="PF18564"/>
    </source>
</evidence>
<evidence type="ECO:0000259" key="5">
    <source>
        <dbReference type="Pfam" id="PF00150"/>
    </source>
</evidence>
<keyword evidence="3 4" id="KW-0326">Glycosidase</keyword>
<gene>
    <name evidence="7" type="ORF">MZV50_19570</name>
</gene>
<dbReference type="PANTHER" id="PTHR31308:SF5">
    <property type="entry name" value="ERGOSTERYL-BETA-GLUCOSIDASE"/>
    <property type="match status" value="1"/>
</dbReference>
<evidence type="ECO:0000256" key="1">
    <source>
        <dbReference type="ARBA" id="ARBA00005641"/>
    </source>
</evidence>
<reference evidence="7 8" key="1">
    <citation type="submission" date="2022-04" db="EMBL/GenBank/DDBJ databases">
        <title>Genome sequence of soybean root-associated Caulobacter segnis RL271.</title>
        <authorList>
            <person name="Longley R."/>
            <person name="Bonito G."/>
            <person name="Trigodet F."/>
            <person name="Crosson S."/>
            <person name="Fiebig A."/>
        </authorList>
    </citation>
    <scope>NUCLEOTIDE SEQUENCE [LARGE SCALE GENOMIC DNA]</scope>
    <source>
        <strain evidence="7 8">RL271</strain>
    </source>
</reference>
<dbReference type="InterPro" id="IPR017853">
    <property type="entry name" value="GH"/>
</dbReference>
<dbReference type="InterPro" id="IPR052066">
    <property type="entry name" value="Glycosphingolipid_Hydrolases"/>
</dbReference>
<dbReference type="EMBL" id="CP096040">
    <property type="protein sequence ID" value="USQ94752.1"/>
    <property type="molecule type" value="Genomic_DNA"/>
</dbReference>
<feature type="domain" description="Glycoside hydrolase family 5" evidence="5">
    <location>
        <begin position="60"/>
        <end position="251"/>
    </location>
</feature>
<dbReference type="Gene3D" id="2.60.40.1180">
    <property type="entry name" value="Golgi alpha-mannosidase II"/>
    <property type="match status" value="1"/>
</dbReference>
<dbReference type="InterPro" id="IPR013780">
    <property type="entry name" value="Glyco_hydro_b"/>
</dbReference>
<protein>
    <submittedName>
        <fullName evidence="7">Cellulase family glycosylhydrolase</fullName>
    </submittedName>
</protein>
<dbReference type="InterPro" id="IPR001547">
    <property type="entry name" value="Glyco_hydro_5"/>
</dbReference>
<comment type="similarity">
    <text evidence="1 4">Belongs to the glycosyl hydrolase 5 (cellulase A) family.</text>
</comment>
<accession>A0ABY4ZRV5</accession>
<dbReference type="PANTHER" id="PTHR31308">
    <property type="match status" value="1"/>
</dbReference>
<dbReference type="InterPro" id="IPR041036">
    <property type="entry name" value="GH5_C"/>
</dbReference>
<keyword evidence="2 4" id="KW-0378">Hydrolase</keyword>